<evidence type="ECO:0000313" key="2">
    <source>
        <dbReference type="Proteomes" id="UP001431776"/>
    </source>
</evidence>
<organism evidence="1 2">
    <name type="scientific">Anaerobaca lacustris</name>
    <dbReference type="NCBI Taxonomy" id="3044600"/>
    <lineage>
        <taxon>Bacteria</taxon>
        <taxon>Pseudomonadati</taxon>
        <taxon>Planctomycetota</taxon>
        <taxon>Phycisphaerae</taxon>
        <taxon>Sedimentisphaerales</taxon>
        <taxon>Anaerobacaceae</taxon>
        <taxon>Anaerobaca</taxon>
    </lineage>
</organism>
<dbReference type="SUPFAM" id="SSF51445">
    <property type="entry name" value="(Trans)glycosidases"/>
    <property type="match status" value="1"/>
</dbReference>
<comment type="caution">
    <text evidence="1">The sequence shown here is derived from an EMBL/GenBank/DDBJ whole genome shotgun (WGS) entry which is preliminary data.</text>
</comment>
<evidence type="ECO:0000313" key="1">
    <source>
        <dbReference type="EMBL" id="MDI6451069.1"/>
    </source>
</evidence>
<keyword evidence="2" id="KW-1185">Reference proteome</keyword>
<protein>
    <submittedName>
        <fullName evidence="1">Collagen-binding domain-containing protein</fullName>
    </submittedName>
</protein>
<reference evidence="1" key="1">
    <citation type="submission" date="2023-05" db="EMBL/GenBank/DDBJ databases">
        <title>Anaerotaeda fermentans gen. nov., sp. nov., a novel anaerobic planctomycete of the new family within the order Sedimentisphaerales isolated from Taman Peninsula, Russia.</title>
        <authorList>
            <person name="Khomyakova M.A."/>
            <person name="Merkel A.Y."/>
            <person name="Slobodkin A.I."/>
        </authorList>
    </citation>
    <scope>NUCLEOTIDE SEQUENCE</scope>
    <source>
        <strain evidence="1">M17dextr</strain>
    </source>
</reference>
<proteinExistence type="predicted"/>
<dbReference type="Proteomes" id="UP001431776">
    <property type="component" value="Unassembled WGS sequence"/>
</dbReference>
<dbReference type="Gene3D" id="3.20.20.80">
    <property type="entry name" value="Glycosidases"/>
    <property type="match status" value="1"/>
</dbReference>
<name>A0AAW6U587_9BACT</name>
<dbReference type="EMBL" id="JASCXX010000028">
    <property type="protein sequence ID" value="MDI6451069.1"/>
    <property type="molecule type" value="Genomic_DNA"/>
</dbReference>
<dbReference type="InterPro" id="IPR017853">
    <property type="entry name" value="GH"/>
</dbReference>
<dbReference type="RefSeq" id="WP_349246478.1">
    <property type="nucleotide sequence ID" value="NZ_JASCXX010000028.1"/>
</dbReference>
<keyword evidence="1" id="KW-0176">Collagen</keyword>
<gene>
    <name evidence="1" type="ORF">QJ522_18555</name>
</gene>
<sequence length="480" mass="55618">MRQGAFRSLPTYCMPLLVAVVFLGPDRAPAGDGRIRPYEANPRYWQYKGRPILLLGGSKDDNLFQIPDLKEHLDEMVSVGANTIRNTMSDRPDFGFEVRAFHQRPDGKFDLDRWNDEYWRRLENMLRWTAERDIIVQIELWDMHDMLLPDYWAANPWNPDRNTNYTFENTRLPRQPSQTAYRGSESVGRPHEFFHSVPAVNNDTVLLGFQRQFVDRVLEHTLRYDHVLYCISNEIHTEYSPEWGWYWARHLRQRATEAGKQVEVTEMYWAPQLNHRAHRDSLDRPEIYSFFEASQNSAILDPEDNWQNLLFAYQYLRSRPRPINNTKIYGADGGSVWAGGTHNAQEKFWRNIFGGSASSRFHRPATGLGLSEPARVHIKSLRMLADAMNVFVCEPHNDLLSERSANEAYCLAEPGREYAIYFPNGGQVRLDVSAAQGMMQVRWLDITRSAWQQSQAARAGGTLELKTPATGHWAVLVLRK</sequence>
<accession>A0AAW6U587</accession>
<dbReference type="AlphaFoldDB" id="A0AAW6U587"/>